<sequence>MHRVRLHLSAPPRTVQAGVGLHGRTAPEDRFRLPDLWQLHLYDYEAELTVGGTAHAIRPGRVSLIPPDTEAVFRYRGPSEHLYVHFRLAASGAAHDVPLMRDAGPARAAVAESLRRAVASQRSPRADAEVWTVLWRLTEPPPEAPAGPVAAALAYVEANLPRPLAVPEVAAAVGLSHNHLTRLFRAETGTTVVAHIRRRRLERARHLLQESTLSIAAVAAAVGIPDLQAFNKASRRELGAPPREIRAAGRGNAS</sequence>
<dbReference type="Proteomes" id="UP000277256">
    <property type="component" value="Unassembled WGS sequence"/>
</dbReference>
<evidence type="ECO:0000256" key="1">
    <source>
        <dbReference type="ARBA" id="ARBA00023015"/>
    </source>
</evidence>
<evidence type="ECO:0000256" key="3">
    <source>
        <dbReference type="ARBA" id="ARBA00023163"/>
    </source>
</evidence>
<dbReference type="SUPFAM" id="SSF46689">
    <property type="entry name" value="Homeodomain-like"/>
    <property type="match status" value="2"/>
</dbReference>
<dbReference type="Pfam" id="PF12833">
    <property type="entry name" value="HTH_18"/>
    <property type="match status" value="1"/>
</dbReference>
<dbReference type="GO" id="GO:0003700">
    <property type="term" value="F:DNA-binding transcription factor activity"/>
    <property type="evidence" value="ECO:0007669"/>
    <property type="project" value="InterPro"/>
</dbReference>
<dbReference type="InterPro" id="IPR018060">
    <property type="entry name" value="HTH_AraC"/>
</dbReference>
<evidence type="ECO:0000313" key="5">
    <source>
        <dbReference type="EMBL" id="RRR98494.1"/>
    </source>
</evidence>
<evidence type="ECO:0000259" key="4">
    <source>
        <dbReference type="PROSITE" id="PS01124"/>
    </source>
</evidence>
<dbReference type="Gene3D" id="1.10.10.60">
    <property type="entry name" value="Homeodomain-like"/>
    <property type="match status" value="1"/>
</dbReference>
<reference evidence="5 6" key="1">
    <citation type="submission" date="2018-12" db="EMBL/GenBank/DDBJ databases">
        <title>Glycomyces sp. YIM 121974 draft genome.</title>
        <authorList>
            <person name="Li Q."/>
        </authorList>
    </citation>
    <scope>NUCLEOTIDE SEQUENCE [LARGE SCALE GENOMIC DNA]</scope>
    <source>
        <strain evidence="5 6">YIM 121974</strain>
    </source>
</reference>
<gene>
    <name evidence="5" type="ORF">EIW28_16580</name>
</gene>
<name>A0A426UW02_9ACTN</name>
<dbReference type="OrthoDB" id="198203at2"/>
<dbReference type="SUPFAM" id="SSF51215">
    <property type="entry name" value="Regulatory protein AraC"/>
    <property type="match status" value="1"/>
</dbReference>
<feature type="domain" description="HTH araC/xylS-type" evidence="4">
    <location>
        <begin position="150"/>
        <end position="248"/>
    </location>
</feature>
<keyword evidence="6" id="KW-1185">Reference proteome</keyword>
<dbReference type="InterPro" id="IPR009057">
    <property type="entry name" value="Homeodomain-like_sf"/>
</dbReference>
<comment type="caution">
    <text evidence="5">The sequence shown here is derived from an EMBL/GenBank/DDBJ whole genome shotgun (WGS) entry which is preliminary data.</text>
</comment>
<organism evidence="5 6">
    <name type="scientific">Glycomyces terrestris</name>
    <dbReference type="NCBI Taxonomy" id="2493553"/>
    <lineage>
        <taxon>Bacteria</taxon>
        <taxon>Bacillati</taxon>
        <taxon>Actinomycetota</taxon>
        <taxon>Actinomycetes</taxon>
        <taxon>Glycomycetales</taxon>
        <taxon>Glycomycetaceae</taxon>
        <taxon>Glycomyces</taxon>
    </lineage>
</organism>
<evidence type="ECO:0000313" key="6">
    <source>
        <dbReference type="Proteomes" id="UP000277256"/>
    </source>
</evidence>
<keyword evidence="2" id="KW-0238">DNA-binding</keyword>
<dbReference type="InterPro" id="IPR050204">
    <property type="entry name" value="AraC_XylS_family_regulators"/>
</dbReference>
<dbReference type="PANTHER" id="PTHR46796">
    <property type="entry name" value="HTH-TYPE TRANSCRIPTIONAL ACTIVATOR RHAS-RELATED"/>
    <property type="match status" value="1"/>
</dbReference>
<keyword evidence="1" id="KW-0805">Transcription regulation</keyword>
<protein>
    <submittedName>
        <fullName evidence="5">AraC family transcriptional regulator</fullName>
    </submittedName>
</protein>
<accession>A0A426UW02</accession>
<dbReference type="EMBL" id="RSEB01000004">
    <property type="protein sequence ID" value="RRR98494.1"/>
    <property type="molecule type" value="Genomic_DNA"/>
</dbReference>
<proteinExistence type="predicted"/>
<dbReference type="PANTHER" id="PTHR46796:SF6">
    <property type="entry name" value="ARAC SUBFAMILY"/>
    <property type="match status" value="1"/>
</dbReference>
<keyword evidence="3" id="KW-0804">Transcription</keyword>
<dbReference type="AlphaFoldDB" id="A0A426UW02"/>
<evidence type="ECO:0000256" key="2">
    <source>
        <dbReference type="ARBA" id="ARBA00023125"/>
    </source>
</evidence>
<dbReference type="PROSITE" id="PS01124">
    <property type="entry name" value="HTH_ARAC_FAMILY_2"/>
    <property type="match status" value="1"/>
</dbReference>
<dbReference type="InterPro" id="IPR037923">
    <property type="entry name" value="HTH-like"/>
</dbReference>
<dbReference type="GO" id="GO:0043565">
    <property type="term" value="F:sequence-specific DNA binding"/>
    <property type="evidence" value="ECO:0007669"/>
    <property type="project" value="InterPro"/>
</dbReference>
<dbReference type="SMART" id="SM00342">
    <property type="entry name" value="HTH_ARAC"/>
    <property type="match status" value="1"/>
</dbReference>
<dbReference type="RefSeq" id="WP_125248801.1">
    <property type="nucleotide sequence ID" value="NZ_RSEB01000004.1"/>
</dbReference>